<accession>A0ABR2KUI7</accession>
<sequence length="98" mass="11323">MKETIYHDIPEDHSSLNFEEILYPYLKNRRIINKDGSEVTEGVDTFWDDGGKGKRKKNTKDDEDYDVLVISVSAPKKLNKTALYVVCDLDIKERITTV</sequence>
<dbReference type="Proteomes" id="UP001470230">
    <property type="component" value="Unassembled WGS sequence"/>
</dbReference>
<evidence type="ECO:0000313" key="2">
    <source>
        <dbReference type="Proteomes" id="UP001470230"/>
    </source>
</evidence>
<dbReference type="EMBL" id="JAPFFF010000003">
    <property type="protein sequence ID" value="KAK8894436.1"/>
    <property type="molecule type" value="Genomic_DNA"/>
</dbReference>
<evidence type="ECO:0000313" key="1">
    <source>
        <dbReference type="EMBL" id="KAK8894436.1"/>
    </source>
</evidence>
<gene>
    <name evidence="1" type="ORF">M9Y10_022870</name>
</gene>
<name>A0ABR2KUI7_9EUKA</name>
<proteinExistence type="predicted"/>
<keyword evidence="2" id="KW-1185">Reference proteome</keyword>
<organism evidence="1 2">
    <name type="scientific">Tritrichomonas musculus</name>
    <dbReference type="NCBI Taxonomy" id="1915356"/>
    <lineage>
        <taxon>Eukaryota</taxon>
        <taxon>Metamonada</taxon>
        <taxon>Parabasalia</taxon>
        <taxon>Tritrichomonadida</taxon>
        <taxon>Tritrichomonadidae</taxon>
        <taxon>Tritrichomonas</taxon>
    </lineage>
</organism>
<reference evidence="1 2" key="1">
    <citation type="submission" date="2024-04" db="EMBL/GenBank/DDBJ databases">
        <title>Tritrichomonas musculus Genome.</title>
        <authorList>
            <person name="Alves-Ferreira E."/>
            <person name="Grigg M."/>
            <person name="Lorenzi H."/>
            <person name="Galac M."/>
        </authorList>
    </citation>
    <scope>NUCLEOTIDE SEQUENCE [LARGE SCALE GENOMIC DNA]</scope>
    <source>
        <strain evidence="1 2">EAF2021</strain>
    </source>
</reference>
<comment type="caution">
    <text evidence="1">The sequence shown here is derived from an EMBL/GenBank/DDBJ whole genome shotgun (WGS) entry which is preliminary data.</text>
</comment>
<protein>
    <submittedName>
        <fullName evidence="1">Uncharacterized protein</fullName>
    </submittedName>
</protein>